<gene>
    <name evidence="3" type="ORF">HX810_11505</name>
</gene>
<evidence type="ECO:0000259" key="1">
    <source>
        <dbReference type="Pfam" id="PF03235"/>
    </source>
</evidence>
<reference evidence="3 4" key="1">
    <citation type="submission" date="2020-04" db="EMBL/GenBank/DDBJ databases">
        <title>Molecular characterization of pseudomonads from Agaricus bisporus reveal novel blotch 2 pathogens in Western Europe.</title>
        <authorList>
            <person name="Taparia T."/>
            <person name="Krijger M."/>
            <person name="Haynes E."/>
            <person name="Elpinstone J.G."/>
            <person name="Noble R."/>
            <person name="Van Der Wolf J."/>
        </authorList>
    </citation>
    <scope>NUCLEOTIDE SEQUENCE [LARGE SCALE GENOMIC DNA]</scope>
    <source>
        <strain evidence="3 4">IPO3765</strain>
    </source>
</reference>
<dbReference type="InterPro" id="IPR011089">
    <property type="entry name" value="GmrSD_C"/>
</dbReference>
<dbReference type="PANTHER" id="PTHR35149:SF1">
    <property type="entry name" value="DUF5655 DOMAIN-CONTAINING PROTEIN"/>
    <property type="match status" value="1"/>
</dbReference>
<proteinExistence type="predicted"/>
<evidence type="ECO:0000313" key="3">
    <source>
        <dbReference type="EMBL" id="NWF08287.1"/>
    </source>
</evidence>
<dbReference type="AlphaFoldDB" id="A0A7Y8KP68"/>
<sequence length="562" mass="65634">MQTGQSTVKGIFDGTRIFSVPTYQRAYSWEREDNLEDFFNDLCSQHPDRPYFLGSFLFHLNGNKSEFALVDIVDGQQRLTTLVIFMHVLLGKLISQGSTLVSERTRRIFVRDGDVFKLESANEGNAFLHDLVLGDRPPATEDVTLRTHSQRLLLDARQYFEEQLARHDLAVLERVYTTAVNADVLLYVVDKISTATQIFELLNDRGRRLTDLESIKSFLMYNAGIVYDHPEQVIGKIQEDFAEIYRLIESHNINDRDVLRYHTLAFETYPSDYTDKPKAYIKEKILGLVSDAERREEAREQIRDYPARLKKSFQLFAQIRDRRFVDPELAKTFMIGRVAPFYPALMKVHSERLSDFPRLVKAINAFTFRSSLARLRSNGESYQFTSMRNDKDVVEVIESFVLENWWNINGRAREAFDYNNYYDWLEKNVVRYILFSYENSLRRRKGFPLLSSRDYASKDPREKLSIEHITAKKALCVEFDDEFRENYLNNLGNLVIDHAASNSSKGRKGGDEKVVHYNLAPLMSQNEIDEAGCDWNDLESIKRFIRRREEKLKSEVLLEFKI</sequence>
<protein>
    <submittedName>
        <fullName evidence="3">DUF262 domain-containing protein</fullName>
    </submittedName>
</protein>
<dbReference type="Pfam" id="PF07510">
    <property type="entry name" value="GmrSD_C"/>
    <property type="match status" value="1"/>
</dbReference>
<dbReference type="InterPro" id="IPR004919">
    <property type="entry name" value="GmrSD_N"/>
</dbReference>
<accession>A0A7Y8KP68</accession>
<organism evidence="3 4">
    <name type="scientific">Pseudomonas salomonii</name>
    <dbReference type="NCBI Taxonomy" id="191391"/>
    <lineage>
        <taxon>Bacteria</taxon>
        <taxon>Pseudomonadati</taxon>
        <taxon>Pseudomonadota</taxon>
        <taxon>Gammaproteobacteria</taxon>
        <taxon>Pseudomonadales</taxon>
        <taxon>Pseudomonadaceae</taxon>
        <taxon>Pseudomonas</taxon>
    </lineage>
</organism>
<evidence type="ECO:0000259" key="2">
    <source>
        <dbReference type="Pfam" id="PF07510"/>
    </source>
</evidence>
<dbReference type="Pfam" id="PF03235">
    <property type="entry name" value="GmrSD_N"/>
    <property type="match status" value="1"/>
</dbReference>
<dbReference type="RefSeq" id="WP_177024130.1">
    <property type="nucleotide sequence ID" value="NZ_JACAQV010000010.1"/>
</dbReference>
<feature type="domain" description="GmrSD restriction endonucleases C-terminal" evidence="2">
    <location>
        <begin position="411"/>
        <end position="529"/>
    </location>
</feature>
<dbReference type="PANTHER" id="PTHR35149">
    <property type="entry name" value="SLL5132 PROTEIN"/>
    <property type="match status" value="1"/>
</dbReference>
<dbReference type="Proteomes" id="UP000561369">
    <property type="component" value="Unassembled WGS sequence"/>
</dbReference>
<name>A0A7Y8KP68_9PSED</name>
<dbReference type="EMBL" id="JACAQV010000010">
    <property type="protein sequence ID" value="NWF08287.1"/>
    <property type="molecule type" value="Genomic_DNA"/>
</dbReference>
<feature type="domain" description="GmrSD restriction endonucleases N-terminal" evidence="1">
    <location>
        <begin position="9"/>
        <end position="220"/>
    </location>
</feature>
<comment type="caution">
    <text evidence="3">The sequence shown here is derived from an EMBL/GenBank/DDBJ whole genome shotgun (WGS) entry which is preliminary data.</text>
</comment>
<evidence type="ECO:0000313" key="4">
    <source>
        <dbReference type="Proteomes" id="UP000561369"/>
    </source>
</evidence>